<keyword evidence="1" id="KW-1133">Transmembrane helix</keyword>
<dbReference type="InterPro" id="IPR016047">
    <property type="entry name" value="M23ase_b-sheet_dom"/>
</dbReference>
<evidence type="ECO:0000259" key="2">
    <source>
        <dbReference type="Pfam" id="PF01551"/>
    </source>
</evidence>
<feature type="transmembrane region" description="Helical" evidence="1">
    <location>
        <begin position="41"/>
        <end position="63"/>
    </location>
</feature>
<dbReference type="Pfam" id="PF01551">
    <property type="entry name" value="Peptidase_M23"/>
    <property type="match status" value="1"/>
</dbReference>
<evidence type="ECO:0000313" key="4">
    <source>
        <dbReference type="Proteomes" id="UP000325122"/>
    </source>
</evidence>
<dbReference type="RefSeq" id="WP_150021703.1">
    <property type="nucleotide sequence ID" value="NZ_VWOJ01000001.1"/>
</dbReference>
<dbReference type="InterPro" id="IPR011055">
    <property type="entry name" value="Dup_hybrid_motif"/>
</dbReference>
<accession>A0A5M6ZIL8</accession>
<organism evidence="3 4">
    <name type="scientific">Alkalicaulis satelles</name>
    <dbReference type="NCBI Taxonomy" id="2609175"/>
    <lineage>
        <taxon>Bacteria</taxon>
        <taxon>Pseudomonadati</taxon>
        <taxon>Pseudomonadota</taxon>
        <taxon>Alphaproteobacteria</taxon>
        <taxon>Maricaulales</taxon>
        <taxon>Maricaulaceae</taxon>
        <taxon>Alkalicaulis</taxon>
    </lineage>
</organism>
<keyword evidence="1" id="KW-0472">Membrane</keyword>
<comment type="caution">
    <text evidence="3">The sequence shown here is derived from an EMBL/GenBank/DDBJ whole genome shotgun (WGS) entry which is preliminary data.</text>
</comment>
<keyword evidence="4" id="KW-1185">Reference proteome</keyword>
<evidence type="ECO:0000313" key="3">
    <source>
        <dbReference type="EMBL" id="KAA5804672.1"/>
    </source>
</evidence>
<dbReference type="FunFam" id="2.70.70.10:FF:000006">
    <property type="entry name" value="M23 family peptidase"/>
    <property type="match status" value="1"/>
</dbReference>
<proteinExistence type="predicted"/>
<reference evidence="3 4" key="1">
    <citation type="submission" date="2019-09" db="EMBL/GenBank/DDBJ databases">
        <authorList>
            <person name="Kevbrin V."/>
            <person name="Grouzdev D.S."/>
        </authorList>
    </citation>
    <scope>NUCLEOTIDE SEQUENCE [LARGE SCALE GENOMIC DNA]</scope>
    <source>
        <strain evidence="3 4">G-192</strain>
    </source>
</reference>
<sequence>MVKRLLAGPWEHIKERFPDRQIYHRTEGQVRYFAVTTEMQLAAVAGVCLMAVWLAITSVNMVLSARAEGRAEQEMRIIAERHQQQLDEARAAEAAAIAYVESRTSAFDRTAGELQMRTNTLRRLLDFADDLSITRERASPSLDEGRILMAATTNDPSPRQALVEPARTAMDPNADPAQQRVAALLADQESALALVEESAENRLEKLRAVLRLTGMRVDEAARAGPLDAEGGTGGPFIPIDQAPIFSGGLDMDDPFNARIARIAARLVEAEQVEQLLTATPLALPIEGPHRRTSPYGSRIDPFTRRPAFHAGADFAAYRGAPIVSPAPGRVVYAGWRAGYGRTVEVDHGFGFRTRFAHLHSIDVRRGDDVTTGQRLGGMGSTGRSTATHLHYEIWFRGAHVDPEDFIRAGRYVH</sequence>
<dbReference type="InterPro" id="IPR050570">
    <property type="entry name" value="Cell_wall_metabolism_enzyme"/>
</dbReference>
<gene>
    <name evidence="3" type="ORF">F1654_01315</name>
</gene>
<dbReference type="EMBL" id="VWOJ01000001">
    <property type="protein sequence ID" value="KAA5804672.1"/>
    <property type="molecule type" value="Genomic_DNA"/>
</dbReference>
<dbReference type="GO" id="GO:0004222">
    <property type="term" value="F:metalloendopeptidase activity"/>
    <property type="evidence" value="ECO:0007669"/>
    <property type="project" value="TreeGrafter"/>
</dbReference>
<dbReference type="CDD" id="cd12797">
    <property type="entry name" value="M23_peptidase"/>
    <property type="match status" value="1"/>
</dbReference>
<dbReference type="SUPFAM" id="SSF51261">
    <property type="entry name" value="Duplicated hybrid motif"/>
    <property type="match status" value="1"/>
</dbReference>
<dbReference type="PANTHER" id="PTHR21666:SF270">
    <property type="entry name" value="MUREIN HYDROLASE ACTIVATOR ENVC"/>
    <property type="match status" value="1"/>
</dbReference>
<dbReference type="PANTHER" id="PTHR21666">
    <property type="entry name" value="PEPTIDASE-RELATED"/>
    <property type="match status" value="1"/>
</dbReference>
<keyword evidence="1" id="KW-0812">Transmembrane</keyword>
<dbReference type="Proteomes" id="UP000325122">
    <property type="component" value="Unassembled WGS sequence"/>
</dbReference>
<evidence type="ECO:0000256" key="1">
    <source>
        <dbReference type="SAM" id="Phobius"/>
    </source>
</evidence>
<name>A0A5M6ZIL8_9PROT</name>
<protein>
    <submittedName>
        <fullName evidence="3">M23 family metallopeptidase</fullName>
    </submittedName>
</protein>
<dbReference type="Gene3D" id="2.70.70.10">
    <property type="entry name" value="Glucose Permease (Domain IIA)"/>
    <property type="match status" value="1"/>
</dbReference>
<feature type="domain" description="M23ase beta-sheet core" evidence="2">
    <location>
        <begin position="308"/>
        <end position="402"/>
    </location>
</feature>
<dbReference type="AlphaFoldDB" id="A0A5M6ZIL8"/>